<name>A0A9Q9ARB6_9PEZI</name>
<dbReference type="InterPro" id="IPR036291">
    <property type="entry name" value="NAD(P)-bd_dom_sf"/>
</dbReference>
<accession>A0A9Q9ARB6</accession>
<dbReference type="SUPFAM" id="SSF51735">
    <property type="entry name" value="NAD(P)-binding Rossmann-fold domains"/>
    <property type="match status" value="1"/>
</dbReference>
<reference evidence="1" key="1">
    <citation type="submission" date="2022-06" db="EMBL/GenBank/DDBJ databases">
        <title>Complete genome sequences of two strains of the flax pathogen Septoria linicola.</title>
        <authorList>
            <person name="Lapalu N."/>
            <person name="Simon A."/>
            <person name="Demenou B."/>
            <person name="Paumier D."/>
            <person name="Guillot M.-P."/>
            <person name="Gout L."/>
            <person name="Valade R."/>
        </authorList>
    </citation>
    <scope>NUCLEOTIDE SEQUENCE</scope>
    <source>
        <strain evidence="1">SE15195</strain>
    </source>
</reference>
<dbReference type="Gene3D" id="3.40.50.720">
    <property type="entry name" value="NAD(P)-binding Rossmann-like Domain"/>
    <property type="match status" value="1"/>
</dbReference>
<dbReference type="Proteomes" id="UP001056384">
    <property type="component" value="Chromosome 3"/>
</dbReference>
<organism evidence="1 2">
    <name type="scientific">Septoria linicola</name>
    <dbReference type="NCBI Taxonomy" id="215465"/>
    <lineage>
        <taxon>Eukaryota</taxon>
        <taxon>Fungi</taxon>
        <taxon>Dikarya</taxon>
        <taxon>Ascomycota</taxon>
        <taxon>Pezizomycotina</taxon>
        <taxon>Dothideomycetes</taxon>
        <taxon>Dothideomycetidae</taxon>
        <taxon>Mycosphaerellales</taxon>
        <taxon>Mycosphaerellaceae</taxon>
        <taxon>Septoria</taxon>
    </lineage>
</organism>
<keyword evidence="2" id="KW-1185">Reference proteome</keyword>
<dbReference type="AlphaFoldDB" id="A0A9Q9ARB6"/>
<evidence type="ECO:0000313" key="2">
    <source>
        <dbReference type="Proteomes" id="UP001056384"/>
    </source>
</evidence>
<gene>
    <name evidence="1" type="ORF">Slin15195_G040770</name>
</gene>
<dbReference type="PANTHER" id="PTHR43162">
    <property type="match status" value="1"/>
</dbReference>
<dbReference type="PANTHER" id="PTHR43162:SF1">
    <property type="entry name" value="PRESTALK A DIFFERENTIATION PROTEIN A"/>
    <property type="match status" value="1"/>
</dbReference>
<sequence>MTILITGSRGKTASELAAFLSPTRPILIASRNPPANAFHPTVRFDWTDPTTYANPFDNAVSQASPIRAVYLVAPDAANASELVMQFVNVALAKGVKRFVLLSAWTEEKGEGVFGKAHAGLEDLEKRRGIEWAVVRPHFFMENFIESWHLRTTKEQGKTPGKGRSRSFLLTTLRECESLSYDEVASIISEVIGKKIEHVKLNFSDYEAFLVSHGLDSWVANLLAGVDVQVAGGFRAETTNVVRKVTGEAPKTFKRFALENKSVWLS</sequence>
<dbReference type="EMBL" id="CP099420">
    <property type="protein sequence ID" value="USW50758.1"/>
    <property type="molecule type" value="Genomic_DNA"/>
</dbReference>
<dbReference type="InterPro" id="IPR051604">
    <property type="entry name" value="Ergot_Alk_Oxidoreductase"/>
</dbReference>
<protein>
    <submittedName>
        <fullName evidence="1">NAD(P)-binding domain superfamily</fullName>
    </submittedName>
</protein>
<evidence type="ECO:0000313" key="1">
    <source>
        <dbReference type="EMBL" id="USW50758.1"/>
    </source>
</evidence>
<proteinExistence type="predicted"/>